<gene>
    <name evidence="2" type="ORF">OH76DRAFT_1404318</name>
</gene>
<feature type="compositionally biased region" description="Basic and acidic residues" evidence="1">
    <location>
        <begin position="191"/>
        <end position="205"/>
    </location>
</feature>
<proteinExistence type="predicted"/>
<feature type="compositionally biased region" description="Polar residues" evidence="1">
    <location>
        <begin position="39"/>
        <end position="55"/>
    </location>
</feature>
<dbReference type="PANTHER" id="PTHR35179">
    <property type="entry name" value="PROTEIN CBG02620"/>
    <property type="match status" value="1"/>
</dbReference>
<protein>
    <submittedName>
        <fullName evidence="2">Uncharacterized protein</fullName>
    </submittedName>
</protein>
<feature type="compositionally biased region" description="Gly residues" evidence="1">
    <location>
        <begin position="157"/>
        <end position="190"/>
    </location>
</feature>
<name>A0A371D8A5_9APHY</name>
<feature type="compositionally biased region" description="Gly residues" evidence="1">
    <location>
        <begin position="74"/>
        <end position="85"/>
    </location>
</feature>
<evidence type="ECO:0000313" key="2">
    <source>
        <dbReference type="EMBL" id="RDX48773.1"/>
    </source>
</evidence>
<feature type="compositionally biased region" description="Polar residues" evidence="1">
    <location>
        <begin position="132"/>
        <end position="142"/>
    </location>
</feature>
<dbReference type="PANTHER" id="PTHR35179:SF2">
    <property type="entry name" value="START DOMAIN-CONTAINING PROTEIN"/>
    <property type="match status" value="1"/>
</dbReference>
<feature type="compositionally biased region" description="Low complexity" evidence="1">
    <location>
        <begin position="665"/>
        <end position="677"/>
    </location>
</feature>
<evidence type="ECO:0000313" key="3">
    <source>
        <dbReference type="Proteomes" id="UP000256964"/>
    </source>
</evidence>
<reference evidence="2 3" key="1">
    <citation type="journal article" date="2018" name="Biotechnol. Biofuels">
        <title>Integrative visual omics of the white-rot fungus Polyporus brumalis exposes the biotechnological potential of its oxidative enzymes for delignifying raw plant biomass.</title>
        <authorList>
            <person name="Miyauchi S."/>
            <person name="Rancon A."/>
            <person name="Drula E."/>
            <person name="Hage H."/>
            <person name="Chaduli D."/>
            <person name="Favel A."/>
            <person name="Grisel S."/>
            <person name="Henrissat B."/>
            <person name="Herpoel-Gimbert I."/>
            <person name="Ruiz-Duenas F.J."/>
            <person name="Chevret D."/>
            <person name="Hainaut M."/>
            <person name="Lin J."/>
            <person name="Wang M."/>
            <person name="Pangilinan J."/>
            <person name="Lipzen A."/>
            <person name="Lesage-Meessen L."/>
            <person name="Navarro D."/>
            <person name="Riley R."/>
            <person name="Grigoriev I.V."/>
            <person name="Zhou S."/>
            <person name="Raouche S."/>
            <person name="Rosso M.N."/>
        </authorList>
    </citation>
    <scope>NUCLEOTIDE SEQUENCE [LARGE SCALE GENOMIC DNA]</scope>
    <source>
        <strain evidence="2 3">BRFM 1820</strain>
    </source>
</reference>
<feature type="region of interest" description="Disordered" evidence="1">
    <location>
        <begin position="509"/>
        <end position="548"/>
    </location>
</feature>
<feature type="region of interest" description="Disordered" evidence="1">
    <location>
        <begin position="1"/>
        <end position="205"/>
    </location>
</feature>
<dbReference type="EMBL" id="KZ857409">
    <property type="protein sequence ID" value="RDX48773.1"/>
    <property type="molecule type" value="Genomic_DNA"/>
</dbReference>
<feature type="region of interest" description="Disordered" evidence="1">
    <location>
        <begin position="631"/>
        <end position="718"/>
    </location>
</feature>
<sequence>MQPWSNTSRGGSGRGRGGAGSELGVGRRIWGDGAATVRNGATTGTDSHFSSTAHTPTGGGVRAETQSSLWGDHAQGGTGARGGFWGRARGRGAPPRGRGGNSQGAGHRAGEESREYSTPPDTNSRAFPPSTHPQNSPQQNSDHGVDDARRESTTWSGRGGRGGRGGYIERGMSGGRGTSGDRGVYGGRGGYEGRGRGGYDGRGRGGYEGRGRGGFEGRGRGGFELGRGRGGYDGRGRGGYAGRGRGGFHGEEQEHTRWASPATTGSADPWNGFPYSGGAATSEATDLWGGGGAQDNNNNNNNGYSARESFRGRGYGRGRGGAWWDSTRGENEQSARGWRGGRGSWTPRGSRGGRGGFPGQEGRPNLPGPEVDLPPPRDIMDNLRVPALAQLTVPEGVSLEPVAITDFKCISSYTWSQDRNPTIIVPGQWLDRPLPIRVPFDRGVRIFHEDAMHMGPKSTLLPLFRAVDALAAQSVPQDAMNESAIDWTTVDFVTDRNNLRKLIRWVREPCATPSPTPTPSGADTPAIPTDTETGAAASSDSSSWDPRKDFRIDMQLGGTRTVLMHRWAAQAREWVEPPKAGCRLNFERESTGAVPGCDGGGGHYRIVQYSIGGLNLVVRFEVDAFENPDAAVASATGDGDSPVSPKDTSIWGDTPTPTSASEWGPTSASAAESPTTARQKITKKEDADLWGGPVSDASDWGAAETSLAPESAWGGRPDDPNDWGVEVSSAGAAAEKKDVTALGAWEIKSDASAWGPVDAPTMWGAETTKDDVVAWSAGVADNASGWAGQGHSMGGKSDALSWGPSTAVDFDTTSSCVPGSEFKIVRAGTLLPQSRILELATRSANYLDRTTSNDTFLQMFLTQTPTHLIAVHQRGTFERVIRQKLASEEFVRIAEAEEILQGIAQFVELMREIQRLVKEYGKEERVSLVCGKGTLELFGLGGQEGLLRQEELARFDCNV</sequence>
<dbReference type="Proteomes" id="UP000256964">
    <property type="component" value="Unassembled WGS sequence"/>
</dbReference>
<dbReference type="AlphaFoldDB" id="A0A371D8A5"/>
<feature type="compositionally biased region" description="Gly residues" evidence="1">
    <location>
        <begin position="10"/>
        <end position="23"/>
    </location>
</feature>
<organism evidence="2 3">
    <name type="scientific">Lentinus brumalis</name>
    <dbReference type="NCBI Taxonomy" id="2498619"/>
    <lineage>
        <taxon>Eukaryota</taxon>
        <taxon>Fungi</taxon>
        <taxon>Dikarya</taxon>
        <taxon>Basidiomycota</taxon>
        <taxon>Agaricomycotina</taxon>
        <taxon>Agaricomycetes</taxon>
        <taxon>Polyporales</taxon>
        <taxon>Polyporaceae</taxon>
        <taxon>Lentinus</taxon>
    </lineage>
</organism>
<evidence type="ECO:0000256" key="1">
    <source>
        <dbReference type="SAM" id="MobiDB-lite"/>
    </source>
</evidence>
<feature type="compositionally biased region" description="Basic and acidic residues" evidence="1">
    <location>
        <begin position="143"/>
        <end position="152"/>
    </location>
</feature>
<accession>A0A371D8A5</accession>
<feature type="region of interest" description="Disordered" evidence="1">
    <location>
        <begin position="326"/>
        <end position="368"/>
    </location>
</feature>
<feature type="compositionally biased region" description="Gly residues" evidence="1">
    <location>
        <begin position="350"/>
        <end position="359"/>
    </location>
</feature>
<dbReference type="STRING" id="139420.A0A371D8A5"/>
<dbReference type="OrthoDB" id="420564at2759"/>
<keyword evidence="3" id="KW-1185">Reference proteome</keyword>